<keyword evidence="2" id="KW-1185">Reference proteome</keyword>
<name>A0A4C1YMF8_EUMVA</name>
<gene>
    <name evidence="1" type="ORF">EVAR_90247_1</name>
</gene>
<organism evidence="1 2">
    <name type="scientific">Eumeta variegata</name>
    <name type="common">Bagworm moth</name>
    <name type="synonym">Eumeta japonica</name>
    <dbReference type="NCBI Taxonomy" id="151549"/>
    <lineage>
        <taxon>Eukaryota</taxon>
        <taxon>Metazoa</taxon>
        <taxon>Ecdysozoa</taxon>
        <taxon>Arthropoda</taxon>
        <taxon>Hexapoda</taxon>
        <taxon>Insecta</taxon>
        <taxon>Pterygota</taxon>
        <taxon>Neoptera</taxon>
        <taxon>Endopterygota</taxon>
        <taxon>Lepidoptera</taxon>
        <taxon>Glossata</taxon>
        <taxon>Ditrysia</taxon>
        <taxon>Tineoidea</taxon>
        <taxon>Psychidae</taxon>
        <taxon>Oiketicinae</taxon>
        <taxon>Eumeta</taxon>
    </lineage>
</organism>
<dbReference type="EMBL" id="BGZK01001338">
    <property type="protein sequence ID" value="GBP77611.1"/>
    <property type="molecule type" value="Genomic_DNA"/>
</dbReference>
<evidence type="ECO:0000313" key="2">
    <source>
        <dbReference type="Proteomes" id="UP000299102"/>
    </source>
</evidence>
<sequence>MADVRDTVATLIQHNPVNHLRLAGTCKVIHNSRPVNIQRNIIRTQCAKQTSVGIWLAHRRHQLFQCLKTGIRKEILSSKADVGAIYATIGKFKNLHTFSFYSADGAIADKTYGADKRRTDVNRVWYNARNSAAPSCLRMLQCAGITLHDPSLSSPRSYITPLGRCCG</sequence>
<reference evidence="1 2" key="1">
    <citation type="journal article" date="2019" name="Commun. Biol.">
        <title>The bagworm genome reveals a unique fibroin gene that provides high tensile strength.</title>
        <authorList>
            <person name="Kono N."/>
            <person name="Nakamura H."/>
            <person name="Ohtoshi R."/>
            <person name="Tomita M."/>
            <person name="Numata K."/>
            <person name="Arakawa K."/>
        </authorList>
    </citation>
    <scope>NUCLEOTIDE SEQUENCE [LARGE SCALE GENOMIC DNA]</scope>
</reference>
<comment type="caution">
    <text evidence="1">The sequence shown here is derived from an EMBL/GenBank/DDBJ whole genome shotgun (WGS) entry which is preliminary data.</text>
</comment>
<dbReference type="AlphaFoldDB" id="A0A4C1YMF8"/>
<accession>A0A4C1YMF8</accession>
<proteinExistence type="predicted"/>
<protein>
    <submittedName>
        <fullName evidence="1">Uncharacterized protein</fullName>
    </submittedName>
</protein>
<evidence type="ECO:0000313" key="1">
    <source>
        <dbReference type="EMBL" id="GBP77611.1"/>
    </source>
</evidence>
<dbReference type="Proteomes" id="UP000299102">
    <property type="component" value="Unassembled WGS sequence"/>
</dbReference>